<gene>
    <name evidence="3" type="ORF">MCOS_LOCUS2630</name>
</gene>
<evidence type="ECO:0000256" key="1">
    <source>
        <dbReference type="ARBA" id="ARBA00008390"/>
    </source>
</evidence>
<dbReference type="OrthoDB" id="412780at2759"/>
<dbReference type="Proteomes" id="UP000267029">
    <property type="component" value="Unassembled WGS sequence"/>
</dbReference>
<dbReference type="EMBL" id="UXSR01000457">
    <property type="protein sequence ID" value="VDD76627.1"/>
    <property type="molecule type" value="Genomic_DNA"/>
</dbReference>
<keyword evidence="4" id="KW-1185">Reference proteome</keyword>
<reference evidence="3 4" key="1">
    <citation type="submission" date="2018-10" db="EMBL/GenBank/DDBJ databases">
        <authorList>
            <consortium name="Pathogen Informatics"/>
        </authorList>
    </citation>
    <scope>NUCLEOTIDE SEQUENCE [LARGE SCALE GENOMIC DNA]</scope>
</reference>
<dbReference type="PROSITE" id="PS00214">
    <property type="entry name" value="FABP"/>
    <property type="match status" value="1"/>
</dbReference>
<dbReference type="PANTHER" id="PTHR11955">
    <property type="entry name" value="FATTY ACID BINDING PROTEIN"/>
    <property type="match status" value="1"/>
</dbReference>
<name>A0A0R3U738_MESCO</name>
<dbReference type="Gene3D" id="2.40.128.20">
    <property type="match status" value="2"/>
</dbReference>
<dbReference type="InterPro" id="IPR000463">
    <property type="entry name" value="Fatty_acid-bd"/>
</dbReference>
<comment type="similarity">
    <text evidence="1">Belongs to the calycin superfamily. Fatty-acid binding protein (FABP) family.</text>
</comment>
<proteinExistence type="inferred from homology"/>
<feature type="domain" description="Cytosolic fatty-acid binding proteins" evidence="2">
    <location>
        <begin position="126"/>
        <end position="143"/>
    </location>
</feature>
<protein>
    <recommendedName>
        <fullName evidence="2">Cytosolic fatty-acid binding proteins domain-containing protein</fullName>
    </recommendedName>
</protein>
<sequence>MPYRKAGNTLKPTVTIIIVRGRCHHMNLDSAFKNTEFTEFKLGEECDEVTANGRKVKSTITMDGSTMKHVQVGEKTTYIERIIEGDKMLTVNFDCPTKTMITRGATLFALILQSRSSKHIMEQFVGKWELKKTENFDKLMHQLGVNAILAKLGNTLKPDFIITDLGDGMYEMKVDSIHSKGTFKFKLNEECDEVTTDGRHVKSTVTVNGNTMKHVQVGEKTVDIERVVDGDIMSVVYARLLDVNSPEFSTSSTSSETEFAAKSITKGSAASVNTVFGVVGSSSARVLFPELTAVPLVV</sequence>
<dbReference type="InterPro" id="IPR012674">
    <property type="entry name" value="Calycin"/>
</dbReference>
<accession>A0A0R3U738</accession>
<evidence type="ECO:0000313" key="3">
    <source>
        <dbReference type="EMBL" id="VDD76627.1"/>
    </source>
</evidence>
<dbReference type="AlphaFoldDB" id="A0A0R3U738"/>
<evidence type="ECO:0000313" key="4">
    <source>
        <dbReference type="Proteomes" id="UP000267029"/>
    </source>
</evidence>
<dbReference type="CDD" id="cd00742">
    <property type="entry name" value="FABP"/>
    <property type="match status" value="1"/>
</dbReference>
<dbReference type="GO" id="GO:0008289">
    <property type="term" value="F:lipid binding"/>
    <property type="evidence" value="ECO:0007669"/>
    <property type="project" value="UniProtKB-KW"/>
</dbReference>
<dbReference type="STRING" id="53468.A0A0R3U738"/>
<dbReference type="PRINTS" id="PR00178">
    <property type="entry name" value="FATTYACIDBP"/>
</dbReference>
<organism evidence="3 4">
    <name type="scientific">Mesocestoides corti</name>
    <name type="common">Flatworm</name>
    <dbReference type="NCBI Taxonomy" id="53468"/>
    <lineage>
        <taxon>Eukaryota</taxon>
        <taxon>Metazoa</taxon>
        <taxon>Spiralia</taxon>
        <taxon>Lophotrochozoa</taxon>
        <taxon>Platyhelminthes</taxon>
        <taxon>Cestoda</taxon>
        <taxon>Eucestoda</taxon>
        <taxon>Cyclophyllidea</taxon>
        <taxon>Mesocestoididae</taxon>
        <taxon>Mesocestoides</taxon>
    </lineage>
</organism>
<evidence type="ECO:0000259" key="2">
    <source>
        <dbReference type="PROSITE" id="PS00214"/>
    </source>
</evidence>
<dbReference type="InterPro" id="IPR031259">
    <property type="entry name" value="ILBP"/>
</dbReference>
<dbReference type="SUPFAM" id="SSF50814">
    <property type="entry name" value="Lipocalins"/>
    <property type="match status" value="2"/>
</dbReference>